<reference evidence="3" key="1">
    <citation type="journal article" date="2021" name="Mol. Plant Microbe Interact.">
        <title>Complete Genome Sequence of the Plant-Pathogenic Fungus Colletotrichum lupini.</title>
        <authorList>
            <person name="Baroncelli R."/>
            <person name="Pensec F."/>
            <person name="Da Lio D."/>
            <person name="Boufleur T."/>
            <person name="Vicente I."/>
            <person name="Sarrocco S."/>
            <person name="Picot A."/>
            <person name="Baraldi E."/>
            <person name="Sukno S."/>
            <person name="Thon M."/>
            <person name="Le Floch G."/>
        </authorList>
    </citation>
    <scope>NUCLEOTIDE SEQUENCE</scope>
    <source>
        <strain evidence="3">IMI 504893</strain>
    </source>
</reference>
<evidence type="ECO:0000313" key="3">
    <source>
        <dbReference type="EMBL" id="UQC90069.1"/>
    </source>
</evidence>
<dbReference type="GeneID" id="73349534"/>
<feature type="transmembrane region" description="Helical" evidence="2">
    <location>
        <begin position="408"/>
        <end position="427"/>
    </location>
</feature>
<dbReference type="Proteomes" id="UP000830671">
    <property type="component" value="Chromosome 8"/>
</dbReference>
<protein>
    <submittedName>
        <fullName evidence="3">Uncharacterized protein</fullName>
    </submittedName>
</protein>
<feature type="compositionally biased region" description="Polar residues" evidence="1">
    <location>
        <begin position="536"/>
        <end position="548"/>
    </location>
</feature>
<dbReference type="KEGG" id="clup:CLUP02_15600"/>
<evidence type="ECO:0000313" key="4">
    <source>
        <dbReference type="Proteomes" id="UP000830671"/>
    </source>
</evidence>
<dbReference type="RefSeq" id="XP_049151670.1">
    <property type="nucleotide sequence ID" value="XM_049294524.1"/>
</dbReference>
<feature type="compositionally biased region" description="Polar residues" evidence="1">
    <location>
        <begin position="564"/>
        <end position="574"/>
    </location>
</feature>
<keyword evidence="4" id="KW-1185">Reference proteome</keyword>
<gene>
    <name evidence="3" type="ORF">CLUP02_15600</name>
</gene>
<dbReference type="EMBL" id="CP019480">
    <property type="protein sequence ID" value="UQC90069.1"/>
    <property type="molecule type" value="Genomic_DNA"/>
</dbReference>
<evidence type="ECO:0000256" key="2">
    <source>
        <dbReference type="SAM" id="Phobius"/>
    </source>
</evidence>
<dbReference type="AlphaFoldDB" id="A0A9Q8WNQ0"/>
<sequence>MRAQPLSPGLALGYLGEALLFPLLVSPRSTYLVCSPPSSCVAANPSHRGPNAPWLLLWGSSKQTVTALLSIPPSLQSSRCLSLPFVAEGGLRVLSSQLGNVKHLIDCDHPPSDCFHFGPVSLDCALPNAKLSGTRPHSSDTPSIEAILPLCQTSSHSDYSSRSRCRALRFPRGSICTPQIVLSNSNHILAALTTPPRVHRHFAAHFAPFSTAIVPAAPHFKLRTLRRSPPLRRGHSLVPASSSSTSTPSKSPSRGPFGSSREKVHVVSPAAIYLRGPGDPSRSWKVRIVSLHTPAYACGLLGSPLQPRCSTQTGLLATRSHSGLGIAGRSQSIWLRASRMPPSSSSPPPILAITATYLHLLAQHLPRPLYEVLQKLHNHIARFFAAVASSALVVRIHSLIPAKMHRPLGFSAFLVTLFLIFGLPVILAQSEPFHCYPYPPADKLASPFITLQPHCCKGSIDNKLRVGTDCELANGGKYKTKFGQDLGTCATGWVDACCMRLHYPPEIARPEMSYCDAGFLVKAEAKNIIDAPTAGSGETSEIWDTSTADDAPGNAAWGERSSETQRNPSGSSESGYLHRRNDPSEEIID</sequence>
<feature type="compositionally biased region" description="Low complexity" evidence="1">
    <location>
        <begin position="241"/>
        <end position="253"/>
    </location>
</feature>
<feature type="region of interest" description="Disordered" evidence="1">
    <location>
        <begin position="225"/>
        <end position="262"/>
    </location>
</feature>
<feature type="transmembrane region" description="Helical" evidence="2">
    <location>
        <begin position="379"/>
        <end position="396"/>
    </location>
</feature>
<accession>A0A9Q8WNQ0</accession>
<proteinExistence type="predicted"/>
<organism evidence="3 4">
    <name type="scientific">Colletotrichum lupini</name>
    <dbReference type="NCBI Taxonomy" id="145971"/>
    <lineage>
        <taxon>Eukaryota</taxon>
        <taxon>Fungi</taxon>
        <taxon>Dikarya</taxon>
        <taxon>Ascomycota</taxon>
        <taxon>Pezizomycotina</taxon>
        <taxon>Sordariomycetes</taxon>
        <taxon>Hypocreomycetidae</taxon>
        <taxon>Glomerellales</taxon>
        <taxon>Glomerellaceae</taxon>
        <taxon>Colletotrichum</taxon>
        <taxon>Colletotrichum acutatum species complex</taxon>
    </lineage>
</organism>
<feature type="compositionally biased region" description="Basic residues" evidence="1">
    <location>
        <begin position="225"/>
        <end position="235"/>
    </location>
</feature>
<feature type="region of interest" description="Disordered" evidence="1">
    <location>
        <begin position="532"/>
        <end position="589"/>
    </location>
</feature>
<evidence type="ECO:0000256" key="1">
    <source>
        <dbReference type="SAM" id="MobiDB-lite"/>
    </source>
</evidence>
<keyword evidence="2" id="KW-1133">Transmembrane helix</keyword>
<name>A0A9Q8WNQ0_9PEZI</name>
<keyword evidence="2" id="KW-0472">Membrane</keyword>
<keyword evidence="2" id="KW-0812">Transmembrane</keyword>